<dbReference type="EMBL" id="CP159534">
    <property type="protein sequence ID" value="XCJ69928.1"/>
    <property type="molecule type" value="Genomic_DNA"/>
</dbReference>
<organism evidence="1">
    <name type="scientific">Streptomyces tabacisoli</name>
    <dbReference type="NCBI Taxonomy" id="3156398"/>
    <lineage>
        <taxon>Bacteria</taxon>
        <taxon>Bacillati</taxon>
        <taxon>Actinomycetota</taxon>
        <taxon>Actinomycetes</taxon>
        <taxon>Kitasatosporales</taxon>
        <taxon>Streptomycetaceae</taxon>
        <taxon>Streptomyces</taxon>
    </lineage>
</organism>
<dbReference type="KEGG" id="stac:ABII15_08095"/>
<evidence type="ECO:0000313" key="1">
    <source>
        <dbReference type="EMBL" id="XCJ69928.1"/>
    </source>
</evidence>
<dbReference type="RefSeq" id="WP_353941590.1">
    <property type="nucleotide sequence ID" value="NZ_CP159534.1"/>
</dbReference>
<sequence>MDHVPALWTSAYAPRVPAAVRLLSRGALRVRCFLRRLALADHTAGGGY</sequence>
<gene>
    <name evidence="1" type="ORF">ABII15_08095</name>
</gene>
<protein>
    <submittedName>
        <fullName evidence="1">Uncharacterized protein</fullName>
    </submittedName>
</protein>
<dbReference type="AlphaFoldDB" id="A0AAU8INV2"/>
<proteinExistence type="predicted"/>
<accession>A0AAU8INV2</accession>
<reference evidence="1" key="1">
    <citation type="submission" date="2024-06" db="EMBL/GenBank/DDBJ databases">
        <title>Streptomyces sp. strain HUAS MG91 genome sequences.</title>
        <authorList>
            <person name="Mo P."/>
        </authorList>
    </citation>
    <scope>NUCLEOTIDE SEQUENCE</scope>
    <source>
        <strain evidence="1">HUAS MG91</strain>
    </source>
</reference>
<name>A0AAU8INV2_9ACTN</name>